<name>A0AB39HDW5_9VIBR</name>
<protein>
    <recommendedName>
        <fullName evidence="2">DUF2867 domain-containing protein</fullName>
    </recommendedName>
</protein>
<gene>
    <name evidence="1" type="ORF">AB0763_08970</name>
</gene>
<evidence type="ECO:0008006" key="2">
    <source>
        <dbReference type="Google" id="ProtNLM"/>
    </source>
</evidence>
<dbReference type="AlphaFoldDB" id="A0AB39HDW5"/>
<dbReference type="RefSeq" id="WP_306100412.1">
    <property type="nucleotide sequence ID" value="NZ_CP162601.1"/>
</dbReference>
<proteinExistence type="predicted"/>
<evidence type="ECO:0000313" key="1">
    <source>
        <dbReference type="EMBL" id="XDK24354.1"/>
    </source>
</evidence>
<sequence>MPLEVPVPDASLLGKYKQRNAFTDCYSTVVTIPVTLPEFIDAFYTTWWFKLERWLLALFCRQSSTDKQVSQLARAQTSDMSVWRVESRTETEILLSAWHTRSWLCVQSEQTSSHVVISTNLLFGSAVIPSRSNGQFALLFHLLGGVHRWYAKCLLAAAAKQLRRKHSRDQQ</sequence>
<organism evidence="1">
    <name type="scientific">Vibrio sp. HB236076</name>
    <dbReference type="NCBI Taxonomy" id="3232307"/>
    <lineage>
        <taxon>Bacteria</taxon>
        <taxon>Pseudomonadati</taxon>
        <taxon>Pseudomonadota</taxon>
        <taxon>Gammaproteobacteria</taxon>
        <taxon>Vibrionales</taxon>
        <taxon>Vibrionaceae</taxon>
        <taxon>Vibrio</taxon>
    </lineage>
</organism>
<reference evidence="1" key="1">
    <citation type="submission" date="2024-07" db="EMBL/GenBank/DDBJ databases">
        <title>Genome Analysis of a Potential Novel Vibrio Species Secreting pH- and Thermo-stable Alginate Lyase and its Application in Producing Alginate Oligosaccharides.</title>
        <authorList>
            <person name="Huang H."/>
            <person name="Bao K."/>
        </authorList>
    </citation>
    <scope>NUCLEOTIDE SEQUENCE</scope>
    <source>
        <strain evidence="1">HB236076</strain>
    </source>
</reference>
<dbReference type="EMBL" id="CP162601">
    <property type="protein sequence ID" value="XDK24354.1"/>
    <property type="molecule type" value="Genomic_DNA"/>
</dbReference>
<accession>A0AB39HDW5</accession>
<dbReference type="KEGG" id="vih:AB0763_08970"/>